<dbReference type="InterPro" id="IPR036890">
    <property type="entry name" value="HATPase_C_sf"/>
</dbReference>
<protein>
    <recommendedName>
        <fullName evidence="2">histidine kinase</fullName>
        <ecNumber evidence="2">2.7.13.3</ecNumber>
    </recommendedName>
</protein>
<evidence type="ECO:0000256" key="6">
    <source>
        <dbReference type="ARBA" id="ARBA00022777"/>
    </source>
</evidence>
<dbReference type="PANTHER" id="PTHR24421">
    <property type="entry name" value="NITRATE/NITRITE SENSOR PROTEIN NARX-RELATED"/>
    <property type="match status" value="1"/>
</dbReference>
<keyword evidence="12" id="KW-1185">Reference proteome</keyword>
<evidence type="ECO:0000256" key="8">
    <source>
        <dbReference type="ARBA" id="ARBA00023012"/>
    </source>
</evidence>
<proteinExistence type="predicted"/>
<dbReference type="InterPro" id="IPR005467">
    <property type="entry name" value="His_kinase_dom"/>
</dbReference>
<dbReference type="PROSITE" id="PS50109">
    <property type="entry name" value="HIS_KIN"/>
    <property type="match status" value="1"/>
</dbReference>
<dbReference type="PANTHER" id="PTHR24421:SF10">
    <property type="entry name" value="NITRATE_NITRITE SENSOR PROTEIN NARQ"/>
    <property type="match status" value="1"/>
</dbReference>
<dbReference type="Proteomes" id="UP000248168">
    <property type="component" value="Unassembled WGS sequence"/>
</dbReference>
<dbReference type="InterPro" id="IPR050482">
    <property type="entry name" value="Sensor_HK_TwoCompSys"/>
</dbReference>
<dbReference type="GO" id="GO:0046983">
    <property type="term" value="F:protein dimerization activity"/>
    <property type="evidence" value="ECO:0007669"/>
    <property type="project" value="InterPro"/>
</dbReference>
<dbReference type="EMBL" id="OUNR01000003">
    <property type="protein sequence ID" value="SPP64244.1"/>
    <property type="molecule type" value="Genomic_DNA"/>
</dbReference>
<evidence type="ECO:0000256" key="2">
    <source>
        <dbReference type="ARBA" id="ARBA00012438"/>
    </source>
</evidence>
<dbReference type="GO" id="GO:0000155">
    <property type="term" value="F:phosphorelay sensor kinase activity"/>
    <property type="evidence" value="ECO:0007669"/>
    <property type="project" value="InterPro"/>
</dbReference>
<organism evidence="11 12">
    <name type="scientific">Nitrospira lenta</name>
    <dbReference type="NCBI Taxonomy" id="1436998"/>
    <lineage>
        <taxon>Bacteria</taxon>
        <taxon>Pseudomonadati</taxon>
        <taxon>Nitrospirota</taxon>
        <taxon>Nitrospiria</taxon>
        <taxon>Nitrospirales</taxon>
        <taxon>Nitrospiraceae</taxon>
        <taxon>Nitrospira</taxon>
    </lineage>
</organism>
<evidence type="ECO:0000313" key="12">
    <source>
        <dbReference type="Proteomes" id="UP000248168"/>
    </source>
</evidence>
<keyword evidence="5" id="KW-0547">Nucleotide-binding</keyword>
<dbReference type="OrthoDB" id="9811717at2"/>
<feature type="compositionally biased region" description="Basic residues" evidence="9">
    <location>
        <begin position="1"/>
        <end position="12"/>
    </location>
</feature>
<dbReference type="AlphaFoldDB" id="A0A330L5K0"/>
<keyword evidence="7" id="KW-0067">ATP-binding</keyword>
<keyword evidence="3" id="KW-0597">Phosphoprotein</keyword>
<keyword evidence="4" id="KW-0808">Transferase</keyword>
<feature type="domain" description="Histidine kinase" evidence="10">
    <location>
        <begin position="306"/>
        <end position="397"/>
    </location>
</feature>
<name>A0A330L5K0_9BACT</name>
<sequence>MNSSKRRSKRLPRPVERGARSAAGAGLKKPRTEKAETIHSTRGGVAHLLVERVKELSALHRTVRLMQDNVKPVSSVLREIVSLIPPAWQYPEVTEACLTVDGMRFPTAGFRRTAWIQRADFTTPDGRRGKLEVVYRAKRPPESEGPFLAEERDLINSLADSCASYLTRRRAEEELLVAHERLQALSKQSMRLQEQERRQLALDLHDEIGQAFTTLKVNLQAIQRTTDSTRQTASLNDSFMIIDQTVARVRDMALDLRPSMLDDFGLASAVRWYVGKQGERAGIRTEVDSVAIPRGLSPDALVACFRIVQEGVTNILRHAKASRMAVTLRPIKKGVKLVIEDDGIGFSPNEVLRVSGERSHLGLIGIQERIRAFNGQFEISSEKRKGTKLSAMIPFDEAV</sequence>
<dbReference type="Gene3D" id="3.30.565.10">
    <property type="entry name" value="Histidine kinase-like ATPase, C-terminal domain"/>
    <property type="match status" value="1"/>
</dbReference>
<dbReference type="InParanoid" id="A0A330L5K0"/>
<evidence type="ECO:0000313" key="11">
    <source>
        <dbReference type="EMBL" id="SPP64244.1"/>
    </source>
</evidence>
<feature type="region of interest" description="Disordered" evidence="9">
    <location>
        <begin position="1"/>
        <end position="35"/>
    </location>
</feature>
<evidence type="ECO:0000256" key="9">
    <source>
        <dbReference type="SAM" id="MobiDB-lite"/>
    </source>
</evidence>
<keyword evidence="6" id="KW-0418">Kinase</keyword>
<gene>
    <name evidence="11" type="ORF">NITLEN_110010</name>
</gene>
<comment type="catalytic activity">
    <reaction evidence="1">
        <text>ATP + protein L-histidine = ADP + protein N-phospho-L-histidine.</text>
        <dbReference type="EC" id="2.7.13.3"/>
    </reaction>
</comment>
<dbReference type="EC" id="2.7.13.3" evidence="2"/>
<dbReference type="GO" id="GO:0005524">
    <property type="term" value="F:ATP binding"/>
    <property type="evidence" value="ECO:0007669"/>
    <property type="project" value="UniProtKB-KW"/>
</dbReference>
<keyword evidence="8" id="KW-0902">Two-component regulatory system</keyword>
<accession>A0A330L5K0</accession>
<reference evidence="12" key="1">
    <citation type="submission" date="2018-04" db="EMBL/GenBank/DDBJ databases">
        <authorList>
            <person name="Lucker S."/>
            <person name="Sakoula D."/>
        </authorList>
    </citation>
    <scope>NUCLEOTIDE SEQUENCE [LARGE SCALE GENOMIC DNA]</scope>
</reference>
<evidence type="ECO:0000256" key="5">
    <source>
        <dbReference type="ARBA" id="ARBA00022741"/>
    </source>
</evidence>
<evidence type="ECO:0000259" key="10">
    <source>
        <dbReference type="PROSITE" id="PS50109"/>
    </source>
</evidence>
<dbReference type="Pfam" id="PF07730">
    <property type="entry name" value="HisKA_3"/>
    <property type="match status" value="1"/>
</dbReference>
<evidence type="ECO:0000256" key="4">
    <source>
        <dbReference type="ARBA" id="ARBA00022679"/>
    </source>
</evidence>
<dbReference type="InterPro" id="IPR003594">
    <property type="entry name" value="HATPase_dom"/>
</dbReference>
<dbReference type="InterPro" id="IPR011712">
    <property type="entry name" value="Sig_transdc_His_kin_sub3_dim/P"/>
</dbReference>
<dbReference type="CDD" id="cd16917">
    <property type="entry name" value="HATPase_UhpB-NarQ-NarX-like"/>
    <property type="match status" value="1"/>
</dbReference>
<dbReference type="RefSeq" id="WP_121988663.1">
    <property type="nucleotide sequence ID" value="NZ_OUNR01000003.1"/>
</dbReference>
<dbReference type="Pfam" id="PF02518">
    <property type="entry name" value="HATPase_c"/>
    <property type="match status" value="1"/>
</dbReference>
<dbReference type="SUPFAM" id="SSF55874">
    <property type="entry name" value="ATPase domain of HSP90 chaperone/DNA topoisomerase II/histidine kinase"/>
    <property type="match status" value="1"/>
</dbReference>
<dbReference type="GO" id="GO:0016020">
    <property type="term" value="C:membrane"/>
    <property type="evidence" value="ECO:0007669"/>
    <property type="project" value="InterPro"/>
</dbReference>
<evidence type="ECO:0000256" key="3">
    <source>
        <dbReference type="ARBA" id="ARBA00022553"/>
    </source>
</evidence>
<dbReference type="Gene3D" id="1.20.5.1930">
    <property type="match status" value="1"/>
</dbReference>
<dbReference type="SMART" id="SM00387">
    <property type="entry name" value="HATPase_c"/>
    <property type="match status" value="1"/>
</dbReference>
<evidence type="ECO:0000256" key="1">
    <source>
        <dbReference type="ARBA" id="ARBA00000085"/>
    </source>
</evidence>
<evidence type="ECO:0000256" key="7">
    <source>
        <dbReference type="ARBA" id="ARBA00022840"/>
    </source>
</evidence>